<reference evidence="1 2" key="1">
    <citation type="submission" date="2023-03" db="EMBL/GenBank/DDBJ databases">
        <authorList>
            <person name="Pearce D."/>
        </authorList>
    </citation>
    <scope>NUCLEOTIDE SEQUENCE [LARGE SCALE GENOMIC DNA]</scope>
    <source>
        <strain evidence="1">Msz</strain>
    </source>
</reference>
<sequence>MPLGRRYWQPIPKPEVAKTHSGLITAFRPHLVTTGRISIEFGKALNRAAYIRLVSDYTTEQIAAEWAEWAISQAKRFVAEFDGSFPPHRIEVEPMALGLARHVKMPPIDSGAWVHPSSSSFVSL</sequence>
<proteinExistence type="predicted"/>
<dbReference type="Proteomes" id="UP001162030">
    <property type="component" value="Chromosome"/>
</dbReference>
<evidence type="ECO:0000313" key="1">
    <source>
        <dbReference type="EMBL" id="CAI8903671.1"/>
    </source>
</evidence>
<protein>
    <submittedName>
        <fullName evidence="1">Uncharacterized protein</fullName>
    </submittedName>
</protein>
<gene>
    <name evidence="1" type="ORF">MSZNOR_3498</name>
</gene>
<evidence type="ECO:0000313" key="2">
    <source>
        <dbReference type="Proteomes" id="UP001162030"/>
    </source>
</evidence>
<accession>A0ABM9I5E5</accession>
<dbReference type="Gene3D" id="1.20.120.330">
    <property type="entry name" value="Nucleotidyltransferases domain 2"/>
    <property type="match status" value="1"/>
</dbReference>
<name>A0ABM9I5E5_9GAMM</name>
<keyword evidence="2" id="KW-1185">Reference proteome</keyword>
<organism evidence="1 2">
    <name type="scientific">Methylocaldum szegediense</name>
    <dbReference type="NCBI Taxonomy" id="73780"/>
    <lineage>
        <taxon>Bacteria</taxon>
        <taxon>Pseudomonadati</taxon>
        <taxon>Pseudomonadota</taxon>
        <taxon>Gammaproteobacteria</taxon>
        <taxon>Methylococcales</taxon>
        <taxon>Methylococcaceae</taxon>
        <taxon>Methylocaldum</taxon>
    </lineage>
</organism>
<dbReference type="EMBL" id="OX458333">
    <property type="protein sequence ID" value="CAI8903671.1"/>
    <property type="molecule type" value="Genomic_DNA"/>
</dbReference>
<dbReference type="RefSeq" id="WP_202901076.1">
    <property type="nucleotide sequence ID" value="NZ_OX458333.1"/>
</dbReference>